<sequence length="164" mass="19303">MRTAYEEKRIPLQIRRLMLFSEICRRAKKYPDEVVHLAGYSKVAFNIVYSKKDKKYTAFGGVFKYAHIRQEVIEQGVDKLPHDELVMCALTVKRQAFTKASRTPLGLLIGWNKQVKNKSFKCIKDNMDTFFKVNDELEMDYPPHKFYERLVASAYLPLWDDNQT</sequence>
<evidence type="ECO:0000313" key="1">
    <source>
        <dbReference type="EMBL" id="MFC6382028.1"/>
    </source>
</evidence>
<protein>
    <submittedName>
        <fullName evidence="1">Uncharacterized protein</fullName>
    </submittedName>
</protein>
<keyword evidence="2" id="KW-1185">Reference proteome</keyword>
<accession>A0ABW1WBS7</accession>
<proteinExistence type="predicted"/>
<dbReference type="RefSeq" id="WP_201564600.1">
    <property type="nucleotide sequence ID" value="NZ_CAJGZK010000029.1"/>
</dbReference>
<dbReference type="Proteomes" id="UP001596264">
    <property type="component" value="Unassembled WGS sequence"/>
</dbReference>
<evidence type="ECO:0000313" key="2">
    <source>
        <dbReference type="Proteomes" id="UP001596264"/>
    </source>
</evidence>
<dbReference type="EMBL" id="JBHSTZ010000034">
    <property type="protein sequence ID" value="MFC6382028.1"/>
    <property type="molecule type" value="Genomic_DNA"/>
</dbReference>
<comment type="caution">
    <text evidence="1">The sequence shown here is derived from an EMBL/GenBank/DDBJ whole genome shotgun (WGS) entry which is preliminary data.</text>
</comment>
<gene>
    <name evidence="1" type="ORF">ACFP58_11275</name>
</gene>
<name>A0ABW1WBS7_9GAMM</name>
<reference evidence="2" key="1">
    <citation type="journal article" date="2019" name="Int. J. Syst. Evol. Microbiol.">
        <title>The Global Catalogue of Microorganisms (GCM) 10K type strain sequencing project: providing services to taxonomists for standard genome sequencing and annotation.</title>
        <authorList>
            <consortium name="The Broad Institute Genomics Platform"/>
            <consortium name="The Broad Institute Genome Sequencing Center for Infectious Disease"/>
            <person name="Wu L."/>
            <person name="Ma J."/>
        </authorList>
    </citation>
    <scope>NUCLEOTIDE SEQUENCE [LARGE SCALE GENOMIC DNA]</scope>
    <source>
        <strain evidence="2">CCM 2050</strain>
    </source>
</reference>
<organism evidence="1 2">
    <name type="scientific">Psychrobacter glacincola</name>
    <dbReference type="NCBI Taxonomy" id="56810"/>
    <lineage>
        <taxon>Bacteria</taxon>
        <taxon>Pseudomonadati</taxon>
        <taxon>Pseudomonadota</taxon>
        <taxon>Gammaproteobacteria</taxon>
        <taxon>Moraxellales</taxon>
        <taxon>Moraxellaceae</taxon>
        <taxon>Psychrobacter</taxon>
    </lineage>
</organism>